<comment type="caution">
    <text evidence="1">The sequence shown here is derived from an EMBL/GenBank/DDBJ whole genome shotgun (WGS) entry which is preliminary data.</text>
</comment>
<name>A0AAW7XC36_9GAMM</name>
<protein>
    <submittedName>
        <fullName evidence="1">Uncharacterized protein</fullName>
    </submittedName>
</protein>
<proteinExistence type="predicted"/>
<sequence>TQFGTPGRKAADTAYNAVKAQIDLQAPTYAKVMKDYSQASDFISEIERSLSANQKASADTAMRKLQSLMRNNVNTNYGNRLD</sequence>
<dbReference type="Proteomes" id="UP001169760">
    <property type="component" value="Unassembled WGS sequence"/>
</dbReference>
<accession>A0AAW7XC36</accession>
<organism evidence="1 2">
    <name type="scientific">Saccharophagus degradans</name>
    <dbReference type="NCBI Taxonomy" id="86304"/>
    <lineage>
        <taxon>Bacteria</taxon>
        <taxon>Pseudomonadati</taxon>
        <taxon>Pseudomonadota</taxon>
        <taxon>Gammaproteobacteria</taxon>
        <taxon>Cellvibrionales</taxon>
        <taxon>Cellvibrionaceae</taxon>
        <taxon>Saccharophagus</taxon>
    </lineage>
</organism>
<feature type="non-terminal residue" evidence="1">
    <location>
        <position position="1"/>
    </location>
</feature>
<evidence type="ECO:0000313" key="1">
    <source>
        <dbReference type="EMBL" id="MDO6425211.1"/>
    </source>
</evidence>
<gene>
    <name evidence="1" type="ORF">Q4521_22225</name>
</gene>
<dbReference type="EMBL" id="JAUOPB010000428">
    <property type="protein sequence ID" value="MDO6425211.1"/>
    <property type="molecule type" value="Genomic_DNA"/>
</dbReference>
<dbReference type="AlphaFoldDB" id="A0AAW7XC36"/>
<dbReference type="RefSeq" id="WP_303494658.1">
    <property type="nucleotide sequence ID" value="NZ_JAUOPB010000428.1"/>
</dbReference>
<reference evidence="1" key="1">
    <citation type="submission" date="2023-07" db="EMBL/GenBank/DDBJ databases">
        <title>Genome content predicts the carbon catabolic preferences of heterotrophic bacteria.</title>
        <authorList>
            <person name="Gralka M."/>
        </authorList>
    </citation>
    <scope>NUCLEOTIDE SEQUENCE</scope>
    <source>
        <strain evidence="1">I3M17_2</strain>
    </source>
</reference>
<evidence type="ECO:0000313" key="2">
    <source>
        <dbReference type="Proteomes" id="UP001169760"/>
    </source>
</evidence>
<feature type="non-terminal residue" evidence="1">
    <location>
        <position position="82"/>
    </location>
</feature>